<reference evidence="1" key="1">
    <citation type="journal article" date="2023" name="Plant J.">
        <title>The genome of the king protea, Protea cynaroides.</title>
        <authorList>
            <person name="Chang J."/>
            <person name="Duong T.A."/>
            <person name="Schoeman C."/>
            <person name="Ma X."/>
            <person name="Roodt D."/>
            <person name="Barker N."/>
            <person name="Li Z."/>
            <person name="Van de Peer Y."/>
            <person name="Mizrachi E."/>
        </authorList>
    </citation>
    <scope>NUCLEOTIDE SEQUENCE</scope>
    <source>
        <tissue evidence="1">Young leaves</tissue>
    </source>
</reference>
<accession>A0A9Q0H0W3</accession>
<name>A0A9Q0H0W3_9MAGN</name>
<evidence type="ECO:0000313" key="2">
    <source>
        <dbReference type="Proteomes" id="UP001141806"/>
    </source>
</evidence>
<dbReference type="Proteomes" id="UP001141806">
    <property type="component" value="Unassembled WGS sequence"/>
</dbReference>
<proteinExistence type="predicted"/>
<evidence type="ECO:0000313" key="1">
    <source>
        <dbReference type="EMBL" id="KAJ4956050.1"/>
    </source>
</evidence>
<protein>
    <submittedName>
        <fullName evidence="1">Uncharacterized protein</fullName>
    </submittedName>
</protein>
<keyword evidence="2" id="KW-1185">Reference proteome</keyword>
<dbReference type="EMBL" id="JAMYWD010000011">
    <property type="protein sequence ID" value="KAJ4956050.1"/>
    <property type="molecule type" value="Genomic_DNA"/>
</dbReference>
<dbReference type="AlphaFoldDB" id="A0A9Q0H0W3"/>
<gene>
    <name evidence="1" type="ORF">NE237_012833</name>
</gene>
<comment type="caution">
    <text evidence="1">The sequence shown here is derived from an EMBL/GenBank/DDBJ whole genome shotgun (WGS) entry which is preliminary data.</text>
</comment>
<organism evidence="1 2">
    <name type="scientific">Protea cynaroides</name>
    <dbReference type="NCBI Taxonomy" id="273540"/>
    <lineage>
        <taxon>Eukaryota</taxon>
        <taxon>Viridiplantae</taxon>
        <taxon>Streptophyta</taxon>
        <taxon>Embryophyta</taxon>
        <taxon>Tracheophyta</taxon>
        <taxon>Spermatophyta</taxon>
        <taxon>Magnoliopsida</taxon>
        <taxon>Proteales</taxon>
        <taxon>Proteaceae</taxon>
        <taxon>Protea</taxon>
    </lineage>
</organism>
<sequence length="161" mass="18166">MVGFVTAVWVLSISGDNKKKKKGRKGYFVTTKHCENQNNKHHDVFFFNKSCFSPQYTPSCSPRSHCVSFLPIFSATITVSHLPASARRHRHFFCKQMGLLRSIEAKRGYGRRVAASLRGKSMAIAEMGEEVKEEAAPLLQEVERPSKPRHIALFVEPSPFA</sequence>